<evidence type="ECO:0000256" key="1">
    <source>
        <dbReference type="ARBA" id="ARBA00022553"/>
    </source>
</evidence>
<evidence type="ECO:0000313" key="4">
    <source>
        <dbReference type="EMBL" id="MCY1009741.1"/>
    </source>
</evidence>
<evidence type="ECO:0000256" key="2">
    <source>
        <dbReference type="SAM" id="MobiDB-lite"/>
    </source>
</evidence>
<evidence type="ECO:0000313" key="5">
    <source>
        <dbReference type="Proteomes" id="UP001150924"/>
    </source>
</evidence>
<dbReference type="InterPro" id="IPR051932">
    <property type="entry name" value="Bact_StressResp_Reg"/>
</dbReference>
<feature type="compositionally biased region" description="Polar residues" evidence="2">
    <location>
        <begin position="365"/>
        <end position="385"/>
    </location>
</feature>
<reference evidence="4" key="1">
    <citation type="submission" date="2022-11" db="EMBL/GenBank/DDBJ databases">
        <title>Minimal conservation of predation-associated metabolite biosynthetic gene clusters underscores biosynthetic potential of Myxococcota including descriptions for ten novel species: Archangium lansinium sp. nov., Myxococcus landrumus sp. nov., Nannocystis bai.</title>
        <authorList>
            <person name="Ahearne A."/>
            <person name="Stevens C."/>
            <person name="Phillips K."/>
        </authorList>
    </citation>
    <scope>NUCLEOTIDE SEQUENCE</scope>
    <source>
        <strain evidence="4">Na p29</strain>
    </source>
</reference>
<gene>
    <name evidence="4" type="ORF">OV079_30100</name>
</gene>
<dbReference type="CDD" id="cd07041">
    <property type="entry name" value="STAS_RsbR_RsbS_like"/>
    <property type="match status" value="1"/>
</dbReference>
<feature type="region of interest" description="Disordered" evidence="2">
    <location>
        <begin position="363"/>
        <end position="385"/>
    </location>
</feature>
<name>A0A9X3F1N9_9BACT</name>
<dbReference type="AlphaFoldDB" id="A0A9X3F1N9"/>
<sequence length="385" mass="41019">MQRLVDAFRARMNDNVAESAARIRAAKLPFYEGLTDAQLSATLARAFEAAAADVARGEPHTLLQRMREIAIVRSQSGVAVMDVVTGLNLGFQAVSDDFAALWPDDLELRLGWEQARAKIAYAGAAMLADTYLEAREAVVRAQSEALVRLSLRVLPLYPGVVVLPLLGELGAERAQQITEALLAAVAHHAATYALIDLSGVPSLDTDEAVQLLARATQAIELLGATPILVGIQPAVAQSMSARGCRSGRRRWPTWRAACATRCAASASSSRRRVRRDSPGIFEAVPGDISGAARSVNMSEGTCHPRRPCRSSASAASAASRRSGVRGRSRRRTPIAWWTALAIAGATPVMPISPTPRQPIELKARSGTSANHSTSISGTSTWVGSR</sequence>
<dbReference type="InterPro" id="IPR002645">
    <property type="entry name" value="STAS_dom"/>
</dbReference>
<dbReference type="PANTHER" id="PTHR33745:SF3">
    <property type="entry name" value="RSBT CO-ANTAGONIST PROTEIN RSBRC"/>
    <property type="match status" value="1"/>
</dbReference>
<dbReference type="Gene3D" id="3.30.750.24">
    <property type="entry name" value="STAS domain"/>
    <property type="match status" value="1"/>
</dbReference>
<comment type="caution">
    <text evidence="4">The sequence shown here is derived from an EMBL/GenBank/DDBJ whole genome shotgun (WGS) entry which is preliminary data.</text>
</comment>
<dbReference type="SUPFAM" id="SSF52091">
    <property type="entry name" value="SpoIIaa-like"/>
    <property type="match status" value="1"/>
</dbReference>
<dbReference type="Proteomes" id="UP001150924">
    <property type="component" value="Unassembled WGS sequence"/>
</dbReference>
<dbReference type="EMBL" id="JAPNKE010000002">
    <property type="protein sequence ID" value="MCY1009741.1"/>
    <property type="molecule type" value="Genomic_DNA"/>
</dbReference>
<dbReference type="RefSeq" id="WP_267772418.1">
    <property type="nucleotide sequence ID" value="NZ_JAPNKE010000002.1"/>
</dbReference>
<dbReference type="Pfam" id="PF01740">
    <property type="entry name" value="STAS"/>
    <property type="match status" value="1"/>
</dbReference>
<accession>A0A9X3F1N9</accession>
<feature type="domain" description="STAS" evidence="3">
    <location>
        <begin position="150"/>
        <end position="243"/>
    </location>
</feature>
<protein>
    <submittedName>
        <fullName evidence="4">STAS domain-containing protein</fullName>
    </submittedName>
</protein>
<organism evidence="4 5">
    <name type="scientific">Nannocystis pusilla</name>
    <dbReference type="NCBI Taxonomy" id="889268"/>
    <lineage>
        <taxon>Bacteria</taxon>
        <taxon>Pseudomonadati</taxon>
        <taxon>Myxococcota</taxon>
        <taxon>Polyangia</taxon>
        <taxon>Nannocystales</taxon>
        <taxon>Nannocystaceae</taxon>
        <taxon>Nannocystis</taxon>
    </lineage>
</organism>
<feature type="compositionally biased region" description="Low complexity" evidence="2">
    <location>
        <begin position="309"/>
        <end position="321"/>
    </location>
</feature>
<dbReference type="PANTHER" id="PTHR33745">
    <property type="entry name" value="RSBT ANTAGONIST PROTEIN RSBS-RELATED"/>
    <property type="match status" value="1"/>
</dbReference>
<evidence type="ECO:0000259" key="3">
    <source>
        <dbReference type="PROSITE" id="PS50801"/>
    </source>
</evidence>
<dbReference type="InterPro" id="IPR036513">
    <property type="entry name" value="STAS_dom_sf"/>
</dbReference>
<keyword evidence="5" id="KW-1185">Reference proteome</keyword>
<dbReference type="PROSITE" id="PS50801">
    <property type="entry name" value="STAS"/>
    <property type="match status" value="1"/>
</dbReference>
<feature type="region of interest" description="Disordered" evidence="2">
    <location>
        <begin position="294"/>
        <end position="330"/>
    </location>
</feature>
<proteinExistence type="predicted"/>
<keyword evidence="1" id="KW-0597">Phosphoprotein</keyword>